<keyword evidence="1" id="KW-0472">Membrane</keyword>
<evidence type="ECO:0000256" key="1">
    <source>
        <dbReference type="SAM" id="Phobius"/>
    </source>
</evidence>
<gene>
    <name evidence="4" type="ORF">BOW53_11175</name>
</gene>
<sequence>MHIVQQPDEITHFPMAYLIDEDQELTIEDVTDRRFTPTSSKSSLPAEIPVIWLRMSITNDSLEPQLLQLHNNSAYFSGQIDIYAYSGPERIDQRHYQIDQPNGDLYLTGSTLVYPFELKADESRILYIRVATALATQIIDWDIYDSKQASQALIDKNLAANTVLVILLTLSIYNLILFFYGWRKEYLFYSLYLINAAIGLSYMYGTIYHNFNLYGSLTNWFNLTAIMVPLFLMLFVRHTFDTQTIGGWVERWLKTTIALSLLIVAIALTVDLLLSFKLIIVVFTSSFITLLILGVKLYRQNHPTDQDIYRGLHCLCHRNDHLHPDALRRYAL</sequence>
<keyword evidence="5" id="KW-1185">Reference proteome</keyword>
<dbReference type="AlphaFoldDB" id="A0A1T2L377"/>
<feature type="transmembrane region" description="Helical" evidence="1">
    <location>
        <begin position="220"/>
        <end position="240"/>
    </location>
</feature>
<dbReference type="Proteomes" id="UP000191110">
    <property type="component" value="Unassembled WGS sequence"/>
</dbReference>
<evidence type="ECO:0000259" key="2">
    <source>
        <dbReference type="Pfam" id="PF07695"/>
    </source>
</evidence>
<protein>
    <recommendedName>
        <fullName evidence="6">7TM-DISM receptor extracellular domain-containing protein</fullName>
    </recommendedName>
</protein>
<dbReference type="Gene3D" id="2.60.40.2380">
    <property type="match status" value="1"/>
</dbReference>
<proteinExistence type="predicted"/>
<evidence type="ECO:0000259" key="3">
    <source>
        <dbReference type="Pfam" id="PF07696"/>
    </source>
</evidence>
<feature type="transmembrane region" description="Helical" evidence="1">
    <location>
        <begin position="187"/>
        <end position="208"/>
    </location>
</feature>
<dbReference type="Pfam" id="PF07695">
    <property type="entry name" value="7TMR-DISM_7TM"/>
    <property type="match status" value="1"/>
</dbReference>
<comment type="caution">
    <text evidence="4">The sequence shown here is derived from an EMBL/GenBank/DDBJ whole genome shotgun (WGS) entry which is preliminary data.</text>
</comment>
<feature type="transmembrane region" description="Helical" evidence="1">
    <location>
        <begin position="158"/>
        <end position="180"/>
    </location>
</feature>
<evidence type="ECO:0008006" key="6">
    <source>
        <dbReference type="Google" id="ProtNLM"/>
    </source>
</evidence>
<dbReference type="EMBL" id="MPRL01000049">
    <property type="protein sequence ID" value="OOZ39541.1"/>
    <property type="molecule type" value="Genomic_DNA"/>
</dbReference>
<feature type="transmembrane region" description="Helical" evidence="1">
    <location>
        <begin position="276"/>
        <end position="295"/>
    </location>
</feature>
<organism evidence="4 5">
    <name type="scientific">Solemya pervernicosa gill symbiont</name>
    <dbReference type="NCBI Taxonomy" id="642797"/>
    <lineage>
        <taxon>Bacteria</taxon>
        <taxon>Pseudomonadati</taxon>
        <taxon>Pseudomonadota</taxon>
        <taxon>Gammaproteobacteria</taxon>
        <taxon>sulfur-oxidizing symbionts</taxon>
    </lineage>
</organism>
<feature type="domain" description="7TM-DISM receptor extracellular" evidence="2">
    <location>
        <begin position="165"/>
        <end position="303"/>
    </location>
</feature>
<reference evidence="4 5" key="1">
    <citation type="submission" date="2016-11" db="EMBL/GenBank/DDBJ databases">
        <title>Mixed transmission modes and dynamic genome evolution in an obligate animal-bacterial symbiosis.</title>
        <authorList>
            <person name="Russell S.L."/>
            <person name="Corbett-Detig R.B."/>
            <person name="Cavanaugh C.M."/>
        </authorList>
    </citation>
    <scope>NUCLEOTIDE SEQUENCE [LARGE SCALE GENOMIC DNA]</scope>
    <source>
        <strain evidence="4">Sveles-Q1</strain>
    </source>
</reference>
<dbReference type="InterPro" id="IPR011622">
    <property type="entry name" value="7TMR_DISM_rcpt_extracell_dom2"/>
</dbReference>
<keyword evidence="1" id="KW-1133">Transmembrane helix</keyword>
<name>A0A1T2L377_9GAMM</name>
<evidence type="ECO:0000313" key="4">
    <source>
        <dbReference type="EMBL" id="OOZ39541.1"/>
    </source>
</evidence>
<dbReference type="Pfam" id="PF07696">
    <property type="entry name" value="7TMR-DISMED2"/>
    <property type="match status" value="1"/>
</dbReference>
<feature type="domain" description="7TM-DISM receptor extracellular" evidence="3">
    <location>
        <begin position="15"/>
        <end position="135"/>
    </location>
</feature>
<accession>A0A1T2L377</accession>
<dbReference type="InterPro" id="IPR011623">
    <property type="entry name" value="7TMR_DISM_rcpt_extracell_dom1"/>
</dbReference>
<dbReference type="RefSeq" id="WP_078484158.1">
    <property type="nucleotide sequence ID" value="NZ_MPRL01000049.1"/>
</dbReference>
<evidence type="ECO:0000313" key="5">
    <source>
        <dbReference type="Proteomes" id="UP000191110"/>
    </source>
</evidence>
<feature type="transmembrane region" description="Helical" evidence="1">
    <location>
        <begin position="252"/>
        <end position="270"/>
    </location>
</feature>
<keyword evidence="1" id="KW-0812">Transmembrane</keyword>